<dbReference type="PANTHER" id="PTHR48098:SF3">
    <property type="entry name" value="IRON(III) ENTEROBACTIN ESTERASE"/>
    <property type="match status" value="1"/>
</dbReference>
<dbReference type="Pfam" id="PF00756">
    <property type="entry name" value="Esterase"/>
    <property type="match status" value="1"/>
</dbReference>
<dbReference type="InterPro" id="IPR000801">
    <property type="entry name" value="Esterase-like"/>
</dbReference>
<proteinExistence type="predicted"/>
<evidence type="ECO:0000313" key="2">
    <source>
        <dbReference type="Proteomes" id="UP001196301"/>
    </source>
</evidence>
<gene>
    <name evidence="1" type="ORF">KQI20_11805</name>
</gene>
<protein>
    <submittedName>
        <fullName evidence="1">Esterase</fullName>
    </submittedName>
</protein>
<comment type="caution">
    <text evidence="1">The sequence shown here is derived from an EMBL/GenBank/DDBJ whole genome shotgun (WGS) entry which is preliminary data.</text>
</comment>
<keyword evidence="2" id="KW-1185">Reference proteome</keyword>
<dbReference type="Proteomes" id="UP001196301">
    <property type="component" value="Unassembled WGS sequence"/>
</dbReference>
<dbReference type="EMBL" id="JAHLOQ010000039">
    <property type="protein sequence ID" value="MBU5337127.1"/>
    <property type="molecule type" value="Genomic_DNA"/>
</dbReference>
<dbReference type="RefSeq" id="WP_216571406.1">
    <property type="nucleotide sequence ID" value="NZ_JAHLOQ010000039.1"/>
</dbReference>
<reference evidence="1 2" key="1">
    <citation type="submission" date="2021-06" db="EMBL/GenBank/DDBJ databases">
        <authorList>
            <person name="Sun Q."/>
            <person name="Li D."/>
        </authorList>
    </citation>
    <scope>NUCLEOTIDE SEQUENCE [LARGE SCALE GENOMIC DNA]</scope>
    <source>
        <strain evidence="1 2">N19</strain>
    </source>
</reference>
<sequence>MVKNYYKEYSGNLNREMEFNVYGYGGQPILVFPAQNGRFFDFENFHMLDNVMDLIDEGKIQLFCCDSIDEESWSDENGEPRYRICRQEAWFNYIVNELVPRIYQLNQSGKKIITTGCSMGGTHAVNFMFRRPDIFGGVISLSGYFDSDIFFGGYCDDLVYANSPIKFLEGMSYDHPYVQMYRNCKIILCCGQGAWEDEMIRSIYRMKELLQYKDIPAWIDIWGYDVNHDWNWWQIQFSYFIRNILD</sequence>
<dbReference type="PANTHER" id="PTHR48098">
    <property type="entry name" value="ENTEROCHELIN ESTERASE-RELATED"/>
    <property type="match status" value="1"/>
</dbReference>
<dbReference type="InterPro" id="IPR050583">
    <property type="entry name" value="Mycobacterial_A85_antigen"/>
</dbReference>
<name>A0ABS6E0V7_9FIRM</name>
<evidence type="ECO:0000313" key="1">
    <source>
        <dbReference type="EMBL" id="MBU5337127.1"/>
    </source>
</evidence>
<accession>A0ABS6E0V7</accession>
<organism evidence="1 2">
    <name type="scientific">Intestinibacter bartlettii</name>
    <dbReference type="NCBI Taxonomy" id="261299"/>
    <lineage>
        <taxon>Bacteria</taxon>
        <taxon>Bacillati</taxon>
        <taxon>Bacillota</taxon>
        <taxon>Clostridia</taxon>
        <taxon>Peptostreptococcales</taxon>
        <taxon>Peptostreptococcaceae</taxon>
        <taxon>Intestinibacter</taxon>
    </lineage>
</organism>